<dbReference type="AlphaFoldDB" id="A0A6A5XJI6"/>
<reference evidence="7" key="1">
    <citation type="journal article" date="2020" name="Stud. Mycol.">
        <title>101 Dothideomycetes genomes: a test case for predicting lifestyles and emergence of pathogens.</title>
        <authorList>
            <person name="Haridas S."/>
            <person name="Albert R."/>
            <person name="Binder M."/>
            <person name="Bloem J."/>
            <person name="Labutti K."/>
            <person name="Salamov A."/>
            <person name="Andreopoulos B."/>
            <person name="Baker S."/>
            <person name="Barry K."/>
            <person name="Bills G."/>
            <person name="Bluhm B."/>
            <person name="Cannon C."/>
            <person name="Castanera R."/>
            <person name="Culley D."/>
            <person name="Daum C."/>
            <person name="Ezra D."/>
            <person name="Gonzalez J."/>
            <person name="Henrissat B."/>
            <person name="Kuo A."/>
            <person name="Liang C."/>
            <person name="Lipzen A."/>
            <person name="Lutzoni F."/>
            <person name="Magnuson J."/>
            <person name="Mondo S."/>
            <person name="Nolan M."/>
            <person name="Ohm R."/>
            <person name="Pangilinan J."/>
            <person name="Park H.-J."/>
            <person name="Ramirez L."/>
            <person name="Alfaro M."/>
            <person name="Sun H."/>
            <person name="Tritt A."/>
            <person name="Yoshinaga Y."/>
            <person name="Zwiers L.-H."/>
            <person name="Turgeon B."/>
            <person name="Goodwin S."/>
            <person name="Spatafora J."/>
            <person name="Crous P."/>
            <person name="Grigoriev I."/>
        </authorList>
    </citation>
    <scope>NUCLEOTIDE SEQUENCE</scope>
    <source>
        <strain evidence="7">CBS 175.79</strain>
    </source>
</reference>
<dbReference type="EC" id="3.1.4.-" evidence="5"/>
<feature type="active site" description="Proton donor/acceptor" evidence="5">
    <location>
        <position position="144"/>
    </location>
</feature>
<organism evidence="7 8">
    <name type="scientific">Aaosphaeria arxii CBS 175.79</name>
    <dbReference type="NCBI Taxonomy" id="1450172"/>
    <lineage>
        <taxon>Eukaryota</taxon>
        <taxon>Fungi</taxon>
        <taxon>Dikarya</taxon>
        <taxon>Ascomycota</taxon>
        <taxon>Pezizomycotina</taxon>
        <taxon>Dothideomycetes</taxon>
        <taxon>Pleosporomycetidae</taxon>
        <taxon>Pleosporales</taxon>
        <taxon>Pleosporales incertae sedis</taxon>
        <taxon>Aaosphaeria</taxon>
    </lineage>
</organism>
<feature type="region of interest" description="Disordered" evidence="6">
    <location>
        <begin position="224"/>
        <end position="267"/>
    </location>
</feature>
<dbReference type="Pfam" id="PF09749">
    <property type="entry name" value="HVSL"/>
    <property type="match status" value="1"/>
</dbReference>
<evidence type="ECO:0000256" key="2">
    <source>
        <dbReference type="ARBA" id="ARBA00022801"/>
    </source>
</evidence>
<evidence type="ECO:0000256" key="5">
    <source>
        <dbReference type="HAMAP-Rule" id="MF_03040"/>
    </source>
</evidence>
<name>A0A6A5XJI6_9PLEO</name>
<dbReference type="GO" id="GO:1990838">
    <property type="term" value="F:poly(U)-specific exoribonuclease activity, producing 3' uridine cyclic phosphate ends"/>
    <property type="evidence" value="ECO:0007669"/>
    <property type="project" value="UniProtKB-UniRule"/>
</dbReference>
<evidence type="ECO:0000313" key="8">
    <source>
        <dbReference type="Proteomes" id="UP000799778"/>
    </source>
</evidence>
<evidence type="ECO:0000256" key="6">
    <source>
        <dbReference type="SAM" id="MobiDB-lite"/>
    </source>
</evidence>
<proteinExistence type="inferred from homology"/>
<comment type="function">
    <text evidence="5">Phosphodiesterase responsible for the U6 snRNA 3' end processing. Acts as an exoribonuclease (RNase) responsible for trimming the poly(U) tract of the last nucleotides in the pre-U6 snRNA molecule, leading to the formation of mature U6 snRNA.</text>
</comment>
<comment type="subcellular location">
    <subcellularLocation>
        <location evidence="5">Nucleus</location>
    </subcellularLocation>
</comment>
<accession>A0A6A5XJI6</accession>
<gene>
    <name evidence="5" type="primary">USB1</name>
    <name evidence="7" type="ORF">BU24DRAFT_350263</name>
</gene>
<dbReference type="InterPro" id="IPR027521">
    <property type="entry name" value="Usb1"/>
</dbReference>
<dbReference type="HAMAP" id="MF_03040">
    <property type="entry name" value="USB1"/>
    <property type="match status" value="1"/>
</dbReference>
<dbReference type="GO" id="GO:0016829">
    <property type="term" value="F:lyase activity"/>
    <property type="evidence" value="ECO:0007669"/>
    <property type="project" value="UniProtKB-KW"/>
</dbReference>
<dbReference type="OrthoDB" id="49151at2759"/>
<dbReference type="Proteomes" id="UP000799778">
    <property type="component" value="Unassembled WGS sequence"/>
</dbReference>
<keyword evidence="3" id="KW-0456">Lyase</keyword>
<feature type="region of interest" description="Disordered" evidence="6">
    <location>
        <begin position="1"/>
        <end position="46"/>
    </location>
</feature>
<dbReference type="PANTHER" id="PTHR13522:SF3">
    <property type="entry name" value="U6 SNRNA PHOSPHODIESTERASE 1"/>
    <property type="match status" value="1"/>
</dbReference>
<dbReference type="GO" id="GO:0005634">
    <property type="term" value="C:nucleus"/>
    <property type="evidence" value="ECO:0007669"/>
    <property type="project" value="UniProtKB-SubCell"/>
</dbReference>
<dbReference type="EMBL" id="ML978071">
    <property type="protein sequence ID" value="KAF2013438.1"/>
    <property type="molecule type" value="Genomic_DNA"/>
</dbReference>
<evidence type="ECO:0000256" key="1">
    <source>
        <dbReference type="ARBA" id="ARBA00022722"/>
    </source>
</evidence>
<keyword evidence="8" id="KW-1185">Reference proteome</keyword>
<dbReference type="GO" id="GO:0034477">
    <property type="term" value="P:U6 snRNA 3'-end processing"/>
    <property type="evidence" value="ECO:0007669"/>
    <property type="project" value="UniProtKB-UniRule"/>
</dbReference>
<protein>
    <recommendedName>
        <fullName evidence="5">U6 snRNA phosphodiesterase</fullName>
        <ecNumber evidence="5">3.1.4.-</ecNumber>
    </recommendedName>
</protein>
<sequence length="349" mass="37620">MTSLVQYSDSDSDDADLPTHTDTKTSKTLKRKHTSTSVTSPSDLPPLPAAFHDLYSANARISTNDDPALHGGRKRAIPHIEGNWPTHLYLEWVPSQSESDHLLTLIETVRTTITRANDARPKPLPIPTITPSLRSQLGAPLPLHISLSRTLQLKTDARESFLETLTSRLRKASVKPFEVEFTSLKWVPNFQRNRWFLVLGTARPPNDELNRLLAACNAAAQQEGHQGLYTSSGGKGEGPMQEDDTTPPAKRIKSNRQPPSDPDDRTQNFHISIAWNLAEPDALWRDLVGGIDVRATLGSRPAAAAPFDAVKARVGNAVHSLPLGGAATSSLARRTGGGGGGGGGLLGLG</sequence>
<keyword evidence="2 5" id="KW-0378">Hydrolase</keyword>
<comment type="similarity">
    <text evidence="5">Belongs to the 2H phosphoesterase superfamily. USB1 family.</text>
</comment>
<feature type="active site" description="Proton donor/acceptor" evidence="5">
    <location>
        <position position="270"/>
    </location>
</feature>
<evidence type="ECO:0000256" key="3">
    <source>
        <dbReference type="ARBA" id="ARBA00023239"/>
    </source>
</evidence>
<keyword evidence="4 5" id="KW-0539">Nucleus</keyword>
<keyword evidence="1 5" id="KW-0540">Nuclease</keyword>
<dbReference type="Gene3D" id="3.90.1140.10">
    <property type="entry name" value="Cyclic phosphodiesterase"/>
    <property type="match status" value="1"/>
</dbReference>
<evidence type="ECO:0000313" key="7">
    <source>
        <dbReference type="EMBL" id="KAF2013438.1"/>
    </source>
</evidence>
<evidence type="ECO:0000256" key="4">
    <source>
        <dbReference type="ARBA" id="ARBA00023242"/>
    </source>
</evidence>
<dbReference type="PANTHER" id="PTHR13522">
    <property type="entry name" value="U6 SNRNA PHOSPHODIESTERASE 1"/>
    <property type="match status" value="1"/>
</dbReference>